<dbReference type="GO" id="GO:0043625">
    <property type="term" value="C:delta DNA polymerase complex"/>
    <property type="evidence" value="ECO:0007669"/>
    <property type="project" value="InterPro"/>
</dbReference>
<dbReference type="Proteomes" id="UP001388673">
    <property type="component" value="Unassembled WGS sequence"/>
</dbReference>
<name>A0AAW0Z3Q5_9TREE</name>
<proteinExistence type="predicted"/>
<dbReference type="GO" id="GO:0006271">
    <property type="term" value="P:DNA strand elongation involved in DNA replication"/>
    <property type="evidence" value="ECO:0007669"/>
    <property type="project" value="TreeGrafter"/>
</dbReference>
<evidence type="ECO:0000256" key="4">
    <source>
        <dbReference type="ARBA" id="ARBA00023242"/>
    </source>
</evidence>
<accession>A0AAW0Z3Q5</accession>
<dbReference type="Gene3D" id="3.90.1030.20">
    <property type="entry name" value="DNA polymerase delta, p66 (Cdc27) subunit, wHTH domain"/>
    <property type="match status" value="1"/>
</dbReference>
<evidence type="ECO:0000256" key="1">
    <source>
        <dbReference type="ARBA" id="ARBA00004123"/>
    </source>
</evidence>
<feature type="compositionally biased region" description="Acidic residues" evidence="5">
    <location>
        <begin position="386"/>
        <end position="399"/>
    </location>
</feature>
<reference evidence="6 7" key="1">
    <citation type="journal article" date="2024" name="bioRxiv">
        <title>Comparative genomics of Cryptococcus and Kwoniella reveals pathogenesis evolution and contrasting karyotype dynamics via intercentromeric recombination or chromosome fusion.</title>
        <authorList>
            <person name="Coelho M.A."/>
            <person name="David-Palma M."/>
            <person name="Shea T."/>
            <person name="Bowers K."/>
            <person name="McGinley-Smith S."/>
            <person name="Mohammad A.W."/>
            <person name="Gnirke A."/>
            <person name="Yurkov A.M."/>
            <person name="Nowrousian M."/>
            <person name="Sun S."/>
            <person name="Cuomo C.A."/>
            <person name="Heitman J."/>
        </authorList>
    </citation>
    <scope>NUCLEOTIDE SEQUENCE [LARGE SCALE GENOMIC DNA]</scope>
    <source>
        <strain evidence="6 7">CBS 13917</strain>
    </source>
</reference>
<keyword evidence="7" id="KW-1185">Reference proteome</keyword>
<feature type="compositionally biased region" description="Polar residues" evidence="5">
    <location>
        <begin position="338"/>
        <end position="348"/>
    </location>
</feature>
<feature type="compositionally biased region" description="Low complexity" evidence="5">
    <location>
        <begin position="474"/>
        <end position="484"/>
    </location>
</feature>
<dbReference type="Pfam" id="PF09507">
    <property type="entry name" value="CDC27"/>
    <property type="match status" value="1"/>
</dbReference>
<feature type="region of interest" description="Disordered" evidence="5">
    <location>
        <begin position="130"/>
        <end position="162"/>
    </location>
</feature>
<dbReference type="PANTHER" id="PTHR17598:SF13">
    <property type="entry name" value="DNA POLYMERASE DELTA SUBUNIT 3"/>
    <property type="match status" value="1"/>
</dbReference>
<dbReference type="GeneID" id="92177992"/>
<dbReference type="KEGG" id="kne:92177992"/>
<dbReference type="RefSeq" id="XP_066805067.1">
    <property type="nucleotide sequence ID" value="XM_066943866.1"/>
</dbReference>
<evidence type="ECO:0000256" key="2">
    <source>
        <dbReference type="ARBA" id="ARBA00017589"/>
    </source>
</evidence>
<dbReference type="InterPro" id="IPR019038">
    <property type="entry name" value="POLD3"/>
</dbReference>
<evidence type="ECO:0000313" key="7">
    <source>
        <dbReference type="Proteomes" id="UP001388673"/>
    </source>
</evidence>
<dbReference type="GO" id="GO:1904161">
    <property type="term" value="P:DNA synthesis involved in UV-damage excision repair"/>
    <property type="evidence" value="ECO:0007669"/>
    <property type="project" value="TreeGrafter"/>
</dbReference>
<feature type="compositionally biased region" description="Low complexity" evidence="5">
    <location>
        <begin position="299"/>
        <end position="313"/>
    </location>
</feature>
<feature type="region of interest" description="Disordered" evidence="5">
    <location>
        <begin position="455"/>
        <end position="534"/>
    </location>
</feature>
<dbReference type="InterPro" id="IPR041913">
    <property type="entry name" value="POLD3_sf"/>
</dbReference>
<organism evidence="6 7">
    <name type="scientific">Kwoniella newhampshirensis</name>
    <dbReference type="NCBI Taxonomy" id="1651941"/>
    <lineage>
        <taxon>Eukaryota</taxon>
        <taxon>Fungi</taxon>
        <taxon>Dikarya</taxon>
        <taxon>Basidiomycota</taxon>
        <taxon>Agaricomycotina</taxon>
        <taxon>Tremellomycetes</taxon>
        <taxon>Tremellales</taxon>
        <taxon>Cryptococcaceae</taxon>
        <taxon>Kwoniella</taxon>
    </lineage>
</organism>
<feature type="compositionally biased region" description="Basic and acidic residues" evidence="5">
    <location>
        <begin position="408"/>
        <end position="425"/>
    </location>
</feature>
<dbReference type="EMBL" id="JBCAWK010000002">
    <property type="protein sequence ID" value="KAK8865588.1"/>
    <property type="molecule type" value="Genomic_DNA"/>
</dbReference>
<feature type="compositionally biased region" description="Basic and acidic residues" evidence="5">
    <location>
        <begin position="243"/>
        <end position="298"/>
    </location>
</feature>
<feature type="compositionally biased region" description="Low complexity" evidence="5">
    <location>
        <begin position="349"/>
        <end position="360"/>
    </location>
</feature>
<sequence length="534" mass="57493">MATAEQQKIATRKLTHWIENEKKIVTYRDVSREIGCHVNVAKNLLLVHLSAHPSLSPTYLLTGHLLLHSTLTETVIPPPSTAPINPTATQSLRGLAGAGMVRIVDMDQTSDGGNSEHDEDDELAQEEVGNDKGFMGEDTGPGSGLDGNSIKGGEGEDVPEKEEVNRWGVVLVGQEGLEEKKKLFREDSLNIHVYALAPSPVNDPAQYLIPNLALHQHPKYHDPATYGTITGEGFKTKTAPMGTEKKAMKDGGMDWGGGKKAEVKKSGKNEEVKQQDSVKKSETKSEVNAKEEARKPETKTATPSASSSKTAAKVGSSQRNKKRVIQSDTEEDEEETTPAGTTSNTPQTKASSSAKGSANKVQAEPTSSMVRREDQAAMEAMMSMDMDVDMEMGLSDDETPASTKKGKKGNDESAVKVKREPGESGRKKRKVKKSETVQNEKGYMVTRDVYVYESYSGESDTEEESQTKTKTKAKTQTSSVASSKPPLQARGSSASIGSGKEDKKPFGGGNSAKPKTSGKPATGQSTLKGFFTKK</sequence>
<evidence type="ECO:0000313" key="6">
    <source>
        <dbReference type="EMBL" id="KAK8865588.1"/>
    </source>
</evidence>
<comment type="caution">
    <text evidence="6">The sequence shown here is derived from an EMBL/GenBank/DDBJ whole genome shotgun (WGS) entry which is preliminary data.</text>
</comment>
<protein>
    <recommendedName>
        <fullName evidence="2">DNA polymerase delta subunit 3</fullName>
    </recommendedName>
</protein>
<gene>
    <name evidence="6" type="ORF">IAR55_000732</name>
</gene>
<dbReference type="AlphaFoldDB" id="A0AAW0Z3Q5"/>
<comment type="subcellular location">
    <subcellularLocation>
        <location evidence="1">Nucleus</location>
    </subcellularLocation>
</comment>
<feature type="region of interest" description="Disordered" evidence="5">
    <location>
        <begin position="231"/>
        <end position="443"/>
    </location>
</feature>
<dbReference type="PANTHER" id="PTHR17598">
    <property type="entry name" value="DNA POLYMERASE DELTA SUBUNIT 3"/>
    <property type="match status" value="1"/>
</dbReference>
<dbReference type="GO" id="GO:0003887">
    <property type="term" value="F:DNA-directed DNA polymerase activity"/>
    <property type="evidence" value="ECO:0007669"/>
    <property type="project" value="TreeGrafter"/>
</dbReference>
<keyword evidence="3" id="KW-0235">DNA replication</keyword>
<keyword evidence="4" id="KW-0539">Nucleus</keyword>
<dbReference type="GO" id="GO:0006297">
    <property type="term" value="P:nucleotide-excision repair, DNA gap filling"/>
    <property type="evidence" value="ECO:0007669"/>
    <property type="project" value="TreeGrafter"/>
</dbReference>
<evidence type="ECO:0000256" key="5">
    <source>
        <dbReference type="SAM" id="MobiDB-lite"/>
    </source>
</evidence>
<evidence type="ECO:0000256" key="3">
    <source>
        <dbReference type="ARBA" id="ARBA00022705"/>
    </source>
</evidence>